<evidence type="ECO:0000313" key="1">
    <source>
        <dbReference type="EMBL" id="TQD90139.1"/>
    </source>
</evidence>
<accession>A0A540LUY3</accession>
<evidence type="ECO:0000313" key="2">
    <source>
        <dbReference type="Proteomes" id="UP000315295"/>
    </source>
</evidence>
<reference evidence="1 2" key="1">
    <citation type="journal article" date="2019" name="G3 (Bethesda)">
        <title>Sequencing of a Wild Apple (Malus baccata) Genome Unravels the Differences Between Cultivated and Wild Apple Species Regarding Disease Resistance and Cold Tolerance.</title>
        <authorList>
            <person name="Chen X."/>
        </authorList>
    </citation>
    <scope>NUCLEOTIDE SEQUENCE [LARGE SCALE GENOMIC DNA]</scope>
    <source>
        <strain evidence="2">cv. Shandingzi</strain>
        <tissue evidence="1">Leaves</tissue>
    </source>
</reference>
<dbReference type="Gene3D" id="3.80.10.10">
    <property type="entry name" value="Ribonuclease Inhibitor"/>
    <property type="match status" value="1"/>
</dbReference>
<gene>
    <name evidence="1" type="ORF">C1H46_024303</name>
</gene>
<comment type="caution">
    <text evidence="1">The sequence shown here is derived from an EMBL/GenBank/DDBJ whole genome shotgun (WGS) entry which is preliminary data.</text>
</comment>
<dbReference type="InterPro" id="IPR032675">
    <property type="entry name" value="LRR_dom_sf"/>
</dbReference>
<keyword evidence="2" id="KW-1185">Reference proteome</keyword>
<dbReference type="EMBL" id="VIEB01000460">
    <property type="protein sequence ID" value="TQD90139.1"/>
    <property type="molecule type" value="Genomic_DNA"/>
</dbReference>
<organism evidence="1 2">
    <name type="scientific">Malus baccata</name>
    <name type="common">Siberian crab apple</name>
    <name type="synonym">Pyrus baccata</name>
    <dbReference type="NCBI Taxonomy" id="106549"/>
    <lineage>
        <taxon>Eukaryota</taxon>
        <taxon>Viridiplantae</taxon>
        <taxon>Streptophyta</taxon>
        <taxon>Embryophyta</taxon>
        <taxon>Tracheophyta</taxon>
        <taxon>Spermatophyta</taxon>
        <taxon>Magnoliopsida</taxon>
        <taxon>eudicotyledons</taxon>
        <taxon>Gunneridae</taxon>
        <taxon>Pentapetalae</taxon>
        <taxon>rosids</taxon>
        <taxon>fabids</taxon>
        <taxon>Rosales</taxon>
        <taxon>Rosaceae</taxon>
        <taxon>Amygdaloideae</taxon>
        <taxon>Maleae</taxon>
        <taxon>Malus</taxon>
    </lineage>
</organism>
<dbReference type="AlphaFoldDB" id="A0A540LUY3"/>
<dbReference type="Proteomes" id="UP000315295">
    <property type="component" value="Unassembled WGS sequence"/>
</dbReference>
<proteinExistence type="predicted"/>
<dbReference type="SUPFAM" id="SSF52058">
    <property type="entry name" value="L domain-like"/>
    <property type="match status" value="1"/>
</dbReference>
<sequence length="118" mass="13298">MPEWEEWQPSPSGGESPDFPRLQELILRECPKLIGDLPTHLPSLKTLDVSECEVLHENRASNTLNMESLRGSLEKLTITCTKTCLRDGNLRTQNFGANPSQLCVTQVHLRRAKQLCVT</sequence>
<name>A0A540LUY3_MALBA</name>
<protein>
    <submittedName>
        <fullName evidence="1">Uncharacterized protein</fullName>
    </submittedName>
</protein>